<evidence type="ECO:0000256" key="3">
    <source>
        <dbReference type="ARBA" id="ARBA00013725"/>
    </source>
</evidence>
<dbReference type="InterPro" id="IPR036161">
    <property type="entry name" value="RPB6/omega-like_sf"/>
</dbReference>
<dbReference type="OrthoDB" id="9429628at2"/>
<dbReference type="SMART" id="SM01409">
    <property type="entry name" value="RNA_pol_Rpb6"/>
    <property type="match status" value="1"/>
</dbReference>
<comment type="caution">
    <text evidence="10">The sequence shown here is derived from an EMBL/GenBank/DDBJ whole genome shotgun (WGS) entry which is preliminary data.</text>
</comment>
<accession>A0A1Q6A2K1</accession>
<dbReference type="GO" id="GO:0000428">
    <property type="term" value="C:DNA-directed RNA polymerase complex"/>
    <property type="evidence" value="ECO:0007669"/>
    <property type="project" value="UniProtKB-KW"/>
</dbReference>
<feature type="compositionally biased region" description="Polar residues" evidence="9">
    <location>
        <begin position="1"/>
        <end position="19"/>
    </location>
</feature>
<dbReference type="RefSeq" id="WP_074490837.1">
    <property type="nucleotide sequence ID" value="NZ_FPAM01000028.1"/>
</dbReference>
<dbReference type="AlphaFoldDB" id="A0A1Q6A2K1"/>
<dbReference type="GO" id="GO:0003899">
    <property type="term" value="F:DNA-directed RNA polymerase activity"/>
    <property type="evidence" value="ECO:0007669"/>
    <property type="project" value="UniProtKB-EC"/>
</dbReference>
<dbReference type="SUPFAM" id="SSF63562">
    <property type="entry name" value="RPB6/omega subunit-like"/>
    <property type="match status" value="1"/>
</dbReference>
<dbReference type="GO" id="GO:0006351">
    <property type="term" value="P:DNA-templated transcription"/>
    <property type="evidence" value="ECO:0007669"/>
    <property type="project" value="InterPro"/>
</dbReference>
<evidence type="ECO:0000256" key="4">
    <source>
        <dbReference type="ARBA" id="ARBA00022478"/>
    </source>
</evidence>
<proteinExistence type="inferred from homology"/>
<dbReference type="GO" id="GO:0003677">
    <property type="term" value="F:DNA binding"/>
    <property type="evidence" value="ECO:0007669"/>
    <property type="project" value="InterPro"/>
</dbReference>
<evidence type="ECO:0000256" key="1">
    <source>
        <dbReference type="ARBA" id="ARBA00006711"/>
    </source>
</evidence>
<dbReference type="Pfam" id="PF01192">
    <property type="entry name" value="RNA_pol_Rpb6"/>
    <property type="match status" value="1"/>
</dbReference>
<reference evidence="10 11" key="1">
    <citation type="submission" date="2016-11" db="EMBL/GenBank/DDBJ databases">
        <title>Whole Genome Sequencing of Mucilaginibacter polytrichastri RG4-7(T) isolated from the moss sample.</title>
        <authorList>
            <person name="Li Y."/>
        </authorList>
    </citation>
    <scope>NUCLEOTIDE SEQUENCE [LARGE SCALE GENOMIC DNA]</scope>
    <source>
        <strain evidence="10 11">RG4-7</strain>
    </source>
</reference>
<sequence>MSNTSNTTPKQHTVASSTVTRDLRDLDRTTDNLYESIVIMSKRANQISNNIKEELHQKLSEFASSNDNLEEVFENREQIEISKHYERMPKPTLVAIQEFLEEKVYYRNPQKEALKELL</sequence>
<organism evidence="10 11">
    <name type="scientific">Mucilaginibacter polytrichastri</name>
    <dbReference type="NCBI Taxonomy" id="1302689"/>
    <lineage>
        <taxon>Bacteria</taxon>
        <taxon>Pseudomonadati</taxon>
        <taxon>Bacteroidota</taxon>
        <taxon>Sphingobacteriia</taxon>
        <taxon>Sphingobacteriales</taxon>
        <taxon>Sphingobacteriaceae</taxon>
        <taxon>Mucilaginibacter</taxon>
    </lineage>
</organism>
<dbReference type="InterPro" id="IPR006110">
    <property type="entry name" value="Pol_omega/Rpo6/RPB6"/>
</dbReference>
<evidence type="ECO:0000256" key="9">
    <source>
        <dbReference type="SAM" id="MobiDB-lite"/>
    </source>
</evidence>
<comment type="catalytic activity">
    <reaction evidence="8">
        <text>RNA(n) + a ribonucleoside 5'-triphosphate = RNA(n+1) + diphosphate</text>
        <dbReference type="Rhea" id="RHEA:21248"/>
        <dbReference type="Rhea" id="RHEA-COMP:14527"/>
        <dbReference type="Rhea" id="RHEA-COMP:17342"/>
        <dbReference type="ChEBI" id="CHEBI:33019"/>
        <dbReference type="ChEBI" id="CHEBI:61557"/>
        <dbReference type="ChEBI" id="CHEBI:140395"/>
        <dbReference type="EC" id="2.7.7.6"/>
    </reaction>
</comment>
<gene>
    <name evidence="10" type="ORF">RG47T_3698</name>
</gene>
<evidence type="ECO:0000313" key="11">
    <source>
        <dbReference type="Proteomes" id="UP000186720"/>
    </source>
</evidence>
<keyword evidence="5" id="KW-0804">Transcription</keyword>
<feature type="region of interest" description="Disordered" evidence="9">
    <location>
        <begin position="1"/>
        <end position="21"/>
    </location>
</feature>
<evidence type="ECO:0000256" key="6">
    <source>
        <dbReference type="ARBA" id="ARBA00029924"/>
    </source>
</evidence>
<keyword evidence="4" id="KW-0240">DNA-directed RNA polymerase</keyword>
<name>A0A1Q6A2K1_9SPHI</name>
<evidence type="ECO:0000256" key="7">
    <source>
        <dbReference type="ARBA" id="ARBA00030998"/>
    </source>
</evidence>
<evidence type="ECO:0000313" key="10">
    <source>
        <dbReference type="EMBL" id="OKS88233.1"/>
    </source>
</evidence>
<evidence type="ECO:0000256" key="8">
    <source>
        <dbReference type="ARBA" id="ARBA00048552"/>
    </source>
</evidence>
<comment type="similarity">
    <text evidence="1">Belongs to the RNA polymerase subunit omega family.</text>
</comment>
<dbReference type="EMBL" id="MPPL01000001">
    <property type="protein sequence ID" value="OKS88233.1"/>
    <property type="molecule type" value="Genomic_DNA"/>
</dbReference>
<dbReference type="STRING" id="1302689.RG47T_3698"/>
<evidence type="ECO:0000256" key="5">
    <source>
        <dbReference type="ARBA" id="ARBA00023163"/>
    </source>
</evidence>
<dbReference type="Proteomes" id="UP000186720">
    <property type="component" value="Unassembled WGS sequence"/>
</dbReference>
<protein>
    <recommendedName>
        <fullName evidence="3">DNA-directed RNA polymerase subunit omega</fullName>
        <ecNumber evidence="2">2.7.7.6</ecNumber>
    </recommendedName>
    <alternativeName>
        <fullName evidence="7">RNA polymerase omega subunit</fullName>
    </alternativeName>
    <alternativeName>
        <fullName evidence="6">Transcriptase subunit omega</fullName>
    </alternativeName>
</protein>
<dbReference type="EC" id="2.7.7.6" evidence="2"/>
<keyword evidence="11" id="KW-1185">Reference proteome</keyword>
<evidence type="ECO:0000256" key="2">
    <source>
        <dbReference type="ARBA" id="ARBA00012418"/>
    </source>
</evidence>